<sequence length="204" mass="22004">MTANKYRDAAAKAGYVICAESRDEMIVHSEQFPSAVQLDAEGNLLEGDVESKSHPNLYGAPVHYDSSEAAVTREVSVQKTESNVKQPCYVEDGVQTSHVPYPSPLHSPRAPSQAITAELQKAATSVFTLVPGAVEQGTGTTSVIDNEYDSGEPATDEFIVYDAGAEHNERKVPDGSTNTAQAKRKASPRRKLVRKGLLSLSYHS</sequence>
<dbReference type="OrthoDB" id="3693838at2759"/>
<gene>
    <name evidence="2" type="ORF">N0V91_006755</name>
</gene>
<evidence type="ECO:0000313" key="2">
    <source>
        <dbReference type="EMBL" id="KAJ4403178.1"/>
    </source>
</evidence>
<feature type="compositionally biased region" description="Basic residues" evidence="1">
    <location>
        <begin position="182"/>
        <end position="191"/>
    </location>
</feature>
<evidence type="ECO:0000313" key="3">
    <source>
        <dbReference type="Proteomes" id="UP001140510"/>
    </source>
</evidence>
<comment type="caution">
    <text evidence="2">The sequence shown here is derived from an EMBL/GenBank/DDBJ whole genome shotgun (WGS) entry which is preliminary data.</text>
</comment>
<feature type="region of interest" description="Disordered" evidence="1">
    <location>
        <begin position="167"/>
        <end position="191"/>
    </location>
</feature>
<proteinExistence type="predicted"/>
<dbReference type="AlphaFoldDB" id="A0A9W8Z9X3"/>
<name>A0A9W8Z9X3_9PLEO</name>
<accession>A0A9W8Z9X3</accession>
<organism evidence="2 3">
    <name type="scientific">Didymella pomorum</name>
    <dbReference type="NCBI Taxonomy" id="749634"/>
    <lineage>
        <taxon>Eukaryota</taxon>
        <taxon>Fungi</taxon>
        <taxon>Dikarya</taxon>
        <taxon>Ascomycota</taxon>
        <taxon>Pezizomycotina</taxon>
        <taxon>Dothideomycetes</taxon>
        <taxon>Pleosporomycetidae</taxon>
        <taxon>Pleosporales</taxon>
        <taxon>Pleosporineae</taxon>
        <taxon>Didymellaceae</taxon>
        <taxon>Didymella</taxon>
    </lineage>
</organism>
<dbReference type="Proteomes" id="UP001140510">
    <property type="component" value="Unassembled WGS sequence"/>
</dbReference>
<keyword evidence="3" id="KW-1185">Reference proteome</keyword>
<dbReference type="EMBL" id="JAPEVA010000054">
    <property type="protein sequence ID" value="KAJ4403178.1"/>
    <property type="molecule type" value="Genomic_DNA"/>
</dbReference>
<evidence type="ECO:0000256" key="1">
    <source>
        <dbReference type="SAM" id="MobiDB-lite"/>
    </source>
</evidence>
<reference evidence="2" key="1">
    <citation type="submission" date="2022-10" db="EMBL/GenBank/DDBJ databases">
        <title>Tapping the CABI collections for fungal endophytes: first genome assemblies for Collariella, Neodidymelliopsis, Ascochyta clinopodiicola, Didymella pomorum, Didymosphaeria variabile, Neocosmospora piperis and Neocucurbitaria cava.</title>
        <authorList>
            <person name="Hill R."/>
        </authorList>
    </citation>
    <scope>NUCLEOTIDE SEQUENCE</scope>
    <source>
        <strain evidence="2">IMI 355091</strain>
    </source>
</reference>
<protein>
    <submittedName>
        <fullName evidence="2">Uncharacterized protein</fullName>
    </submittedName>
</protein>